<evidence type="ECO:0000256" key="1">
    <source>
        <dbReference type="ARBA" id="ARBA00001971"/>
    </source>
</evidence>
<dbReference type="AlphaFoldDB" id="A0AAE0INP2"/>
<dbReference type="CDD" id="cd11062">
    <property type="entry name" value="CYP58-like"/>
    <property type="match status" value="1"/>
</dbReference>
<dbReference type="InterPro" id="IPR036396">
    <property type="entry name" value="Cyt_P450_sf"/>
</dbReference>
<protein>
    <submittedName>
        <fullName evidence="9">Cytochrome P450 CYP682H1</fullName>
    </submittedName>
</protein>
<dbReference type="PANTHER" id="PTHR24305">
    <property type="entry name" value="CYTOCHROME P450"/>
    <property type="match status" value="1"/>
</dbReference>
<keyword evidence="6 8" id="KW-0408">Iron</keyword>
<evidence type="ECO:0000256" key="3">
    <source>
        <dbReference type="ARBA" id="ARBA00022617"/>
    </source>
</evidence>
<sequence>MSSGLSSLFSPASELWSWLWPGLQGIFVQWWRPAAFSLLSAFVVYWISQAIYQLYLSPLSKIPGPKLAALTYLYEGYYDVWLGGKYFLRVAEMHKKYGPIVRITPDEVHFADPEFLDALYPTGGRKIDKPSWFALLNGTPYSVVSTTHHDLHRQRRNAINSFFSTASIHRFEHIMREHLARLLARLDASARANEIVKIHDVFKAAASDIITMYAFEDSFNFLEMPDYGKSWFESTDNFFLLAHICVLFPFVYPVIQNAPDWFLKYLLPGLSQVRLRQNWWIDQVRAIRSSPDPQRMKHTIFGGILSSKLPDEEKTDLRLASEAQLVVFAGEGTTAWGLNSVLYELLAHPEELRKLKAELSKVEVDSTGIPALSQVEGLPYLNAVIQEALRVHPGVLTRQMRVSPEVPIVYVDKNIGKTYVVPPGAVTSMSPLITHRDPAAFEDPYEFRPQRWIDNPKLARYFHTFARGSRNCVGMNLARREMELILATIVIKYDLYTGQEGPTMELYDTERARDVDAHSDYIIPVPAEGSQGVRIRFRH</sequence>
<dbReference type="Proteomes" id="UP001286456">
    <property type="component" value="Unassembled WGS sequence"/>
</dbReference>
<dbReference type="InterPro" id="IPR002401">
    <property type="entry name" value="Cyt_P450_E_grp-I"/>
</dbReference>
<comment type="similarity">
    <text evidence="2">Belongs to the cytochrome P450 family.</text>
</comment>
<keyword evidence="7" id="KW-0503">Monooxygenase</keyword>
<dbReference type="InterPro" id="IPR001128">
    <property type="entry name" value="Cyt_P450"/>
</dbReference>
<dbReference type="PANTHER" id="PTHR24305:SF157">
    <property type="entry name" value="N-ACETYLTRYPTOPHAN 6-HYDROXYLASE IVOC-RELATED"/>
    <property type="match status" value="1"/>
</dbReference>
<keyword evidence="10" id="KW-1185">Reference proteome</keyword>
<accession>A0AAE0INP2</accession>
<reference evidence="9" key="2">
    <citation type="submission" date="2023-06" db="EMBL/GenBank/DDBJ databases">
        <authorList>
            <consortium name="Lawrence Berkeley National Laboratory"/>
            <person name="Haridas S."/>
            <person name="Hensen N."/>
            <person name="Bonometti L."/>
            <person name="Westerberg I."/>
            <person name="Brannstrom I.O."/>
            <person name="Guillou S."/>
            <person name="Cros-Aarteil S."/>
            <person name="Calhoun S."/>
            <person name="Kuo A."/>
            <person name="Mondo S."/>
            <person name="Pangilinan J."/>
            <person name="Riley R."/>
            <person name="Labutti K."/>
            <person name="Andreopoulos B."/>
            <person name="Lipzen A."/>
            <person name="Chen C."/>
            <person name="Yanf M."/>
            <person name="Daum C."/>
            <person name="Ng V."/>
            <person name="Clum A."/>
            <person name="Steindorff A."/>
            <person name="Ohm R."/>
            <person name="Martin F."/>
            <person name="Silar P."/>
            <person name="Natvig D."/>
            <person name="Lalanne C."/>
            <person name="Gautier V."/>
            <person name="Ament-Velasquez S.L."/>
            <person name="Kruys A."/>
            <person name="Hutchinson M.I."/>
            <person name="Powell A.J."/>
            <person name="Barry K."/>
            <person name="Miller A.N."/>
            <person name="Grigoriev I.V."/>
            <person name="Debuchy R."/>
            <person name="Gladieux P."/>
            <person name="Thoren M.H."/>
            <person name="Johannesson H."/>
        </authorList>
    </citation>
    <scope>NUCLEOTIDE SEQUENCE</scope>
    <source>
        <strain evidence="9">SMH4131-1</strain>
    </source>
</reference>
<proteinExistence type="inferred from homology"/>
<evidence type="ECO:0000256" key="6">
    <source>
        <dbReference type="ARBA" id="ARBA00023004"/>
    </source>
</evidence>
<keyword evidence="3 8" id="KW-0349">Heme</keyword>
<evidence type="ECO:0000313" key="10">
    <source>
        <dbReference type="Proteomes" id="UP001286456"/>
    </source>
</evidence>
<dbReference type="Gene3D" id="1.10.630.10">
    <property type="entry name" value="Cytochrome P450"/>
    <property type="match status" value="1"/>
</dbReference>
<dbReference type="GO" id="GO:0005506">
    <property type="term" value="F:iron ion binding"/>
    <property type="evidence" value="ECO:0007669"/>
    <property type="project" value="InterPro"/>
</dbReference>
<dbReference type="Pfam" id="PF00067">
    <property type="entry name" value="p450"/>
    <property type="match status" value="1"/>
</dbReference>
<dbReference type="PRINTS" id="PR00463">
    <property type="entry name" value="EP450I"/>
</dbReference>
<reference evidence="9" key="1">
    <citation type="journal article" date="2023" name="Mol. Phylogenet. Evol.">
        <title>Genome-scale phylogeny and comparative genomics of the fungal order Sordariales.</title>
        <authorList>
            <person name="Hensen N."/>
            <person name="Bonometti L."/>
            <person name="Westerberg I."/>
            <person name="Brannstrom I.O."/>
            <person name="Guillou S."/>
            <person name="Cros-Aarteil S."/>
            <person name="Calhoun S."/>
            <person name="Haridas S."/>
            <person name="Kuo A."/>
            <person name="Mondo S."/>
            <person name="Pangilinan J."/>
            <person name="Riley R."/>
            <person name="LaButti K."/>
            <person name="Andreopoulos B."/>
            <person name="Lipzen A."/>
            <person name="Chen C."/>
            <person name="Yan M."/>
            <person name="Daum C."/>
            <person name="Ng V."/>
            <person name="Clum A."/>
            <person name="Steindorff A."/>
            <person name="Ohm R.A."/>
            <person name="Martin F."/>
            <person name="Silar P."/>
            <person name="Natvig D.O."/>
            <person name="Lalanne C."/>
            <person name="Gautier V."/>
            <person name="Ament-Velasquez S.L."/>
            <person name="Kruys A."/>
            <person name="Hutchinson M.I."/>
            <person name="Powell A.J."/>
            <person name="Barry K."/>
            <person name="Miller A.N."/>
            <person name="Grigoriev I.V."/>
            <person name="Debuchy R."/>
            <person name="Gladieux P."/>
            <person name="Hiltunen Thoren M."/>
            <person name="Johannesson H."/>
        </authorList>
    </citation>
    <scope>NUCLEOTIDE SEQUENCE</scope>
    <source>
        <strain evidence="9">SMH4131-1</strain>
    </source>
</reference>
<name>A0AAE0INP2_9PEZI</name>
<dbReference type="InterPro" id="IPR050121">
    <property type="entry name" value="Cytochrome_P450_monoxygenase"/>
</dbReference>
<dbReference type="GO" id="GO:0004497">
    <property type="term" value="F:monooxygenase activity"/>
    <property type="evidence" value="ECO:0007669"/>
    <property type="project" value="UniProtKB-KW"/>
</dbReference>
<dbReference type="GO" id="GO:0016705">
    <property type="term" value="F:oxidoreductase activity, acting on paired donors, with incorporation or reduction of molecular oxygen"/>
    <property type="evidence" value="ECO:0007669"/>
    <property type="project" value="InterPro"/>
</dbReference>
<evidence type="ECO:0000256" key="2">
    <source>
        <dbReference type="ARBA" id="ARBA00010617"/>
    </source>
</evidence>
<comment type="caution">
    <text evidence="9">The sequence shown here is derived from an EMBL/GenBank/DDBJ whole genome shotgun (WGS) entry which is preliminary data.</text>
</comment>
<dbReference type="SUPFAM" id="SSF48264">
    <property type="entry name" value="Cytochrome P450"/>
    <property type="match status" value="1"/>
</dbReference>
<dbReference type="PRINTS" id="PR00385">
    <property type="entry name" value="P450"/>
</dbReference>
<evidence type="ECO:0000313" key="9">
    <source>
        <dbReference type="EMBL" id="KAK3328389.1"/>
    </source>
</evidence>
<evidence type="ECO:0000256" key="8">
    <source>
        <dbReference type="PIRSR" id="PIRSR602401-1"/>
    </source>
</evidence>
<dbReference type="GO" id="GO:0020037">
    <property type="term" value="F:heme binding"/>
    <property type="evidence" value="ECO:0007669"/>
    <property type="project" value="InterPro"/>
</dbReference>
<keyword evidence="5" id="KW-0560">Oxidoreductase</keyword>
<organism evidence="9 10">
    <name type="scientific">Cercophora scortea</name>
    <dbReference type="NCBI Taxonomy" id="314031"/>
    <lineage>
        <taxon>Eukaryota</taxon>
        <taxon>Fungi</taxon>
        <taxon>Dikarya</taxon>
        <taxon>Ascomycota</taxon>
        <taxon>Pezizomycotina</taxon>
        <taxon>Sordariomycetes</taxon>
        <taxon>Sordariomycetidae</taxon>
        <taxon>Sordariales</taxon>
        <taxon>Lasiosphaeriaceae</taxon>
        <taxon>Cercophora</taxon>
    </lineage>
</organism>
<dbReference type="EMBL" id="JAUEPO010000003">
    <property type="protein sequence ID" value="KAK3328389.1"/>
    <property type="molecule type" value="Genomic_DNA"/>
</dbReference>
<evidence type="ECO:0000256" key="5">
    <source>
        <dbReference type="ARBA" id="ARBA00023002"/>
    </source>
</evidence>
<gene>
    <name evidence="9" type="ORF">B0T19DRAFT_189756</name>
</gene>
<evidence type="ECO:0000256" key="7">
    <source>
        <dbReference type="ARBA" id="ARBA00023033"/>
    </source>
</evidence>
<feature type="binding site" description="axial binding residue" evidence="8">
    <location>
        <position position="472"/>
    </location>
    <ligand>
        <name>heme</name>
        <dbReference type="ChEBI" id="CHEBI:30413"/>
    </ligand>
    <ligandPart>
        <name>Fe</name>
        <dbReference type="ChEBI" id="CHEBI:18248"/>
    </ligandPart>
</feature>
<evidence type="ECO:0000256" key="4">
    <source>
        <dbReference type="ARBA" id="ARBA00022723"/>
    </source>
</evidence>
<keyword evidence="4 8" id="KW-0479">Metal-binding</keyword>
<comment type="cofactor">
    <cofactor evidence="1 8">
        <name>heme</name>
        <dbReference type="ChEBI" id="CHEBI:30413"/>
    </cofactor>
</comment>